<comment type="caution">
    <text evidence="2">The sequence shown here is derived from an EMBL/GenBank/DDBJ whole genome shotgun (WGS) entry which is preliminary data.</text>
</comment>
<dbReference type="Proteomes" id="UP000230731">
    <property type="component" value="Unassembled WGS sequence"/>
</dbReference>
<dbReference type="AlphaFoldDB" id="A0A2M6X005"/>
<feature type="coiled-coil region" evidence="1">
    <location>
        <begin position="86"/>
        <end position="158"/>
    </location>
</feature>
<gene>
    <name evidence="2" type="ORF">COT71_01140</name>
</gene>
<evidence type="ECO:0000313" key="3">
    <source>
        <dbReference type="Proteomes" id="UP000230731"/>
    </source>
</evidence>
<reference evidence="3" key="1">
    <citation type="submission" date="2017-09" db="EMBL/GenBank/DDBJ databases">
        <title>Depth-based differentiation of microbial function through sediment-hosted aquifers and enrichment of novel symbionts in the deep terrestrial subsurface.</title>
        <authorList>
            <person name="Probst A.J."/>
            <person name="Ladd B."/>
            <person name="Jarett J.K."/>
            <person name="Geller-Mcgrath D.E."/>
            <person name="Sieber C.M.K."/>
            <person name="Emerson J.B."/>
            <person name="Anantharaman K."/>
            <person name="Thomas B.C."/>
            <person name="Malmstrom R."/>
            <person name="Stieglmeier M."/>
            <person name="Klingl A."/>
            <person name="Woyke T."/>
            <person name="Ryan C.M."/>
            <person name="Banfield J.F."/>
        </authorList>
    </citation>
    <scope>NUCLEOTIDE SEQUENCE [LARGE SCALE GENOMIC DNA]</scope>
</reference>
<protein>
    <submittedName>
        <fullName evidence="2">Uncharacterized protein</fullName>
    </submittedName>
</protein>
<organism evidence="2 3">
    <name type="scientific">Candidatus Andersenbacteria bacterium CG10_big_fil_rev_8_21_14_0_10_54_11</name>
    <dbReference type="NCBI Taxonomy" id="1974485"/>
    <lineage>
        <taxon>Bacteria</taxon>
        <taxon>Candidatus Anderseniibacteriota</taxon>
    </lineage>
</organism>
<accession>A0A2M6X005</accession>
<sequence>MRARGRYYRQAGRRPFLASFFTPTRSLSSSRLADAAVRPESRRQVRVQRQAAAAGALTFVGQLASSLPRTTGTVYGERRRRRRAVRKLYLKEVRRLAEARVRAERELDKQLARRQRVIAQQRGVLHVDPEDARQVRTKQFADDRYHSIERQKRKLNKKHWDEAKRDLERSRDQQYRSIYQRSRGRQQEEANLPPILRGTAGTLFRQSDAAGGPNFYTPQQGSIFARSTRGDDWRIGDDMPPAAERPIAVKDV</sequence>
<proteinExistence type="predicted"/>
<keyword evidence="1" id="KW-0175">Coiled coil</keyword>
<evidence type="ECO:0000313" key="2">
    <source>
        <dbReference type="EMBL" id="PIT98369.1"/>
    </source>
</evidence>
<name>A0A2M6X005_9BACT</name>
<dbReference type="EMBL" id="PEZP01000012">
    <property type="protein sequence ID" value="PIT98369.1"/>
    <property type="molecule type" value="Genomic_DNA"/>
</dbReference>
<evidence type="ECO:0000256" key="1">
    <source>
        <dbReference type="SAM" id="Coils"/>
    </source>
</evidence>